<proteinExistence type="inferred from homology"/>
<dbReference type="RefSeq" id="WP_173750237.1">
    <property type="nucleotide sequence ID" value="NZ_JAAITA010000035.1"/>
</dbReference>
<evidence type="ECO:0000313" key="7">
    <source>
        <dbReference type="EMBL" id="NSJ87411.1"/>
    </source>
</evidence>
<evidence type="ECO:0000313" key="8">
    <source>
        <dbReference type="Proteomes" id="UP000822142"/>
    </source>
</evidence>
<dbReference type="Gene3D" id="1.10.1040.10">
    <property type="entry name" value="N-(1-d-carboxylethyl)-l-norvaline Dehydrogenase, domain 2"/>
    <property type="match status" value="1"/>
</dbReference>
<dbReference type="NCBIfam" id="TIGR00745">
    <property type="entry name" value="apbA_panE"/>
    <property type="match status" value="1"/>
</dbReference>
<name>A0ABX2IF17_BLAHA</name>
<dbReference type="Gene3D" id="3.40.50.720">
    <property type="entry name" value="NAD(P)-binding Rossmann-like Domain"/>
    <property type="match status" value="1"/>
</dbReference>
<dbReference type="EC" id="1.1.1.169" evidence="4"/>
<keyword evidence="8" id="KW-1185">Reference proteome</keyword>
<dbReference type="PANTHER" id="PTHR21708">
    <property type="entry name" value="PROBABLE 2-DEHYDROPANTOATE 2-REDUCTASE"/>
    <property type="match status" value="1"/>
</dbReference>
<keyword evidence="3 4" id="KW-0560">Oxidoreductase</keyword>
<dbReference type="GO" id="GO:0008677">
    <property type="term" value="F:2-dehydropantoate 2-reductase activity"/>
    <property type="evidence" value="ECO:0007669"/>
    <property type="project" value="UniProtKB-EC"/>
</dbReference>
<evidence type="ECO:0000256" key="2">
    <source>
        <dbReference type="ARBA" id="ARBA00022857"/>
    </source>
</evidence>
<keyword evidence="4" id="KW-0566">Pantothenate biosynthesis</keyword>
<dbReference type="Pfam" id="PF08546">
    <property type="entry name" value="ApbA_C"/>
    <property type="match status" value="1"/>
</dbReference>
<dbReference type="Pfam" id="PF02558">
    <property type="entry name" value="ApbA"/>
    <property type="match status" value="1"/>
</dbReference>
<dbReference type="InterPro" id="IPR051402">
    <property type="entry name" value="KPR-Related"/>
</dbReference>
<dbReference type="InterPro" id="IPR013332">
    <property type="entry name" value="KPR_N"/>
</dbReference>
<dbReference type="InterPro" id="IPR013328">
    <property type="entry name" value="6PGD_dom2"/>
</dbReference>
<comment type="similarity">
    <text evidence="1 4">Belongs to the ketopantoate reductase family.</text>
</comment>
<organism evidence="7 8">
    <name type="scientific">Blautia hansenii</name>
    <name type="common">Ruminococcus hansenii</name>
    <dbReference type="NCBI Taxonomy" id="1322"/>
    <lineage>
        <taxon>Bacteria</taxon>
        <taxon>Bacillati</taxon>
        <taxon>Bacillota</taxon>
        <taxon>Clostridia</taxon>
        <taxon>Lachnospirales</taxon>
        <taxon>Lachnospiraceae</taxon>
        <taxon>Blautia</taxon>
    </lineage>
</organism>
<evidence type="ECO:0000256" key="4">
    <source>
        <dbReference type="RuleBase" id="RU362068"/>
    </source>
</evidence>
<evidence type="ECO:0000256" key="3">
    <source>
        <dbReference type="ARBA" id="ARBA00023002"/>
    </source>
</evidence>
<comment type="caution">
    <text evidence="7">The sequence shown here is derived from an EMBL/GenBank/DDBJ whole genome shotgun (WGS) entry which is preliminary data.</text>
</comment>
<dbReference type="InterPro" id="IPR036291">
    <property type="entry name" value="NAD(P)-bd_dom_sf"/>
</dbReference>
<dbReference type="InterPro" id="IPR003710">
    <property type="entry name" value="ApbA"/>
</dbReference>
<comment type="catalytic activity">
    <reaction evidence="4">
        <text>(R)-pantoate + NADP(+) = 2-dehydropantoate + NADPH + H(+)</text>
        <dbReference type="Rhea" id="RHEA:16233"/>
        <dbReference type="ChEBI" id="CHEBI:11561"/>
        <dbReference type="ChEBI" id="CHEBI:15378"/>
        <dbReference type="ChEBI" id="CHEBI:15980"/>
        <dbReference type="ChEBI" id="CHEBI:57783"/>
        <dbReference type="ChEBI" id="CHEBI:58349"/>
        <dbReference type="EC" id="1.1.1.169"/>
    </reaction>
</comment>
<dbReference type="SUPFAM" id="SSF51735">
    <property type="entry name" value="NAD(P)-binding Rossmann-fold domains"/>
    <property type="match status" value="1"/>
</dbReference>
<feature type="domain" description="Ketopantoate reductase N-terminal" evidence="5">
    <location>
        <begin position="7"/>
        <end position="157"/>
    </location>
</feature>
<comment type="pathway">
    <text evidence="4">Cofactor biosynthesis; (R)-pantothenate biosynthesis; (R)-pantoate from 3-methyl-2-oxobutanoate: step 2/2.</text>
</comment>
<gene>
    <name evidence="7" type="ORF">G5A70_14820</name>
</gene>
<dbReference type="Proteomes" id="UP000822142">
    <property type="component" value="Unassembled WGS sequence"/>
</dbReference>
<feature type="domain" description="Ketopantoate reductase C-terminal" evidence="6">
    <location>
        <begin position="188"/>
        <end position="308"/>
    </location>
</feature>
<dbReference type="InterPro" id="IPR013752">
    <property type="entry name" value="KPA_reductase"/>
</dbReference>
<keyword evidence="2 4" id="KW-0521">NADP</keyword>
<sequence length="309" mass="34857">MEKKVKITIVGIGGVGGYLSGMLAKTYENVTLVARGERKKSLEKEGIRLHSQYHGEITARAKKVVESGQEIREVQDFIFLCVKNYSLEEVCRDLQSCIDEHTVILPVMNGADTAERTEKFFEKGIVGEAVIYITAFFNPDYSITQIGNYAKIYVGKTNAKTQEAEGVKRACDCLKEAGVDCRYVLDSQAAVWEKYIFNCAYNVLTAYYMEMTDTLQTSPEKCKEFKTLLEEACAVALAKQISIRDGYVESEYKRFMSLDAGSTSSLKRDMEAGRKNELETFSGYLIKEARRLQIPVPVSEKMYENLKAE</sequence>
<reference evidence="7 8" key="1">
    <citation type="journal article" date="2020" name="Cell Host Microbe">
        <title>Functional and Genomic Variation between Human-Derived Isolates of Lachnospiraceae Reveals Inter- and Intra-Species Diversity.</title>
        <authorList>
            <person name="Sorbara M.T."/>
            <person name="Littmann E.R."/>
            <person name="Fontana E."/>
            <person name="Moody T.U."/>
            <person name="Kohout C.E."/>
            <person name="Gjonbalaj M."/>
            <person name="Eaton V."/>
            <person name="Seok R."/>
            <person name="Leiner I.M."/>
            <person name="Pamer E.G."/>
        </authorList>
    </citation>
    <scope>NUCLEOTIDE SEQUENCE [LARGE SCALE GENOMIC DNA]</scope>
    <source>
        <strain evidence="7 8">MSK.15.26</strain>
    </source>
</reference>
<dbReference type="EMBL" id="JAAITA010000035">
    <property type="protein sequence ID" value="NSJ87411.1"/>
    <property type="molecule type" value="Genomic_DNA"/>
</dbReference>
<protein>
    <recommendedName>
        <fullName evidence="4">2-dehydropantoate 2-reductase</fullName>
        <ecNumber evidence="4">1.1.1.169</ecNumber>
    </recommendedName>
    <alternativeName>
        <fullName evidence="4">Ketopantoate reductase</fullName>
    </alternativeName>
</protein>
<comment type="function">
    <text evidence="4">Catalyzes the NADPH-dependent reduction of ketopantoate into pantoic acid.</text>
</comment>
<dbReference type="SUPFAM" id="SSF48179">
    <property type="entry name" value="6-phosphogluconate dehydrogenase C-terminal domain-like"/>
    <property type="match status" value="1"/>
</dbReference>
<evidence type="ECO:0000256" key="1">
    <source>
        <dbReference type="ARBA" id="ARBA00007870"/>
    </source>
</evidence>
<dbReference type="PANTHER" id="PTHR21708:SF26">
    <property type="entry name" value="2-DEHYDROPANTOATE 2-REDUCTASE"/>
    <property type="match status" value="1"/>
</dbReference>
<dbReference type="InterPro" id="IPR008927">
    <property type="entry name" value="6-PGluconate_DH-like_C_sf"/>
</dbReference>
<evidence type="ECO:0000259" key="5">
    <source>
        <dbReference type="Pfam" id="PF02558"/>
    </source>
</evidence>
<evidence type="ECO:0000259" key="6">
    <source>
        <dbReference type="Pfam" id="PF08546"/>
    </source>
</evidence>
<accession>A0ABX2IF17</accession>